<sequence length="214" mass="24109">MSTSKERIFHVTEILFQQMLAVFVLLVFWQLFISNSPANNKGTWHVVLCVMGFALCMAEGVQIFRHESVVTFGHTREEKKMAHMIVMAFAFICITIGISLKISQKEDFNLEHFSSTHGVLGLIAWILSFIAVLGGVFSMYFRNTSISPRVVKLCHIFLGITTYALGVACLCYGLEYLMGGRGRGWVALVILLVVYATYSLIGPFKSIFNYLRND</sequence>
<dbReference type="OrthoDB" id="432881at2759"/>
<accession>A0A9N9STI9</accession>
<proteinExistence type="predicted"/>
<feature type="transmembrane region" description="Helical" evidence="12">
    <location>
        <begin position="184"/>
        <end position="204"/>
    </location>
</feature>
<evidence type="ECO:0000256" key="4">
    <source>
        <dbReference type="ARBA" id="ARBA00022617"/>
    </source>
</evidence>
<keyword evidence="8 12" id="KW-1133">Transmembrane helix</keyword>
<dbReference type="Pfam" id="PF03188">
    <property type="entry name" value="Cytochrom_B561"/>
    <property type="match status" value="1"/>
</dbReference>
<keyword evidence="10 12" id="KW-0472">Membrane</keyword>
<protein>
    <recommendedName>
        <fullName evidence="11">ascorbate ferrireductase (transmembrane)</fullName>
        <ecNumber evidence="11">7.2.1.3</ecNumber>
    </recommendedName>
</protein>
<keyword evidence="3" id="KW-0813">Transport</keyword>
<keyword evidence="6" id="KW-0479">Metal-binding</keyword>
<dbReference type="SMART" id="SM00665">
    <property type="entry name" value="B561"/>
    <property type="match status" value="1"/>
</dbReference>
<dbReference type="InterPro" id="IPR006593">
    <property type="entry name" value="Cyt_b561/ferric_Rdtase_TM"/>
</dbReference>
<dbReference type="Gene3D" id="1.20.120.1770">
    <property type="match status" value="1"/>
</dbReference>
<evidence type="ECO:0000256" key="7">
    <source>
        <dbReference type="ARBA" id="ARBA00022982"/>
    </source>
</evidence>
<dbReference type="PANTHER" id="PTHR15422">
    <property type="entry name" value="OS05G0565100 PROTEIN"/>
    <property type="match status" value="1"/>
</dbReference>
<evidence type="ECO:0000313" key="15">
    <source>
        <dbReference type="Proteomes" id="UP001153709"/>
    </source>
</evidence>
<reference evidence="14" key="1">
    <citation type="submission" date="2022-01" db="EMBL/GenBank/DDBJ databases">
        <authorList>
            <person name="King R."/>
        </authorList>
    </citation>
    <scope>NUCLEOTIDE SEQUENCE</scope>
</reference>
<evidence type="ECO:0000256" key="2">
    <source>
        <dbReference type="ARBA" id="ARBA00004141"/>
    </source>
</evidence>
<evidence type="ECO:0000256" key="1">
    <source>
        <dbReference type="ARBA" id="ARBA00001970"/>
    </source>
</evidence>
<feature type="transmembrane region" description="Helical" evidence="12">
    <location>
        <begin position="84"/>
        <end position="102"/>
    </location>
</feature>
<keyword evidence="7" id="KW-0249">Electron transport</keyword>
<dbReference type="GO" id="GO:0140571">
    <property type="term" value="F:transmembrane ascorbate ferrireductase activity"/>
    <property type="evidence" value="ECO:0007669"/>
    <property type="project" value="UniProtKB-EC"/>
</dbReference>
<evidence type="ECO:0000256" key="6">
    <source>
        <dbReference type="ARBA" id="ARBA00022723"/>
    </source>
</evidence>
<evidence type="ECO:0000256" key="3">
    <source>
        <dbReference type="ARBA" id="ARBA00022448"/>
    </source>
</evidence>
<comment type="subcellular location">
    <subcellularLocation>
        <location evidence="2">Membrane</location>
        <topology evidence="2">Multi-pass membrane protein</topology>
    </subcellularLocation>
</comment>
<dbReference type="GO" id="GO:0046872">
    <property type="term" value="F:metal ion binding"/>
    <property type="evidence" value="ECO:0007669"/>
    <property type="project" value="UniProtKB-KW"/>
</dbReference>
<organism evidence="14 15">
    <name type="scientific">Diabrotica balteata</name>
    <name type="common">Banded cucumber beetle</name>
    <dbReference type="NCBI Taxonomy" id="107213"/>
    <lineage>
        <taxon>Eukaryota</taxon>
        <taxon>Metazoa</taxon>
        <taxon>Ecdysozoa</taxon>
        <taxon>Arthropoda</taxon>
        <taxon>Hexapoda</taxon>
        <taxon>Insecta</taxon>
        <taxon>Pterygota</taxon>
        <taxon>Neoptera</taxon>
        <taxon>Endopterygota</taxon>
        <taxon>Coleoptera</taxon>
        <taxon>Polyphaga</taxon>
        <taxon>Cucujiformia</taxon>
        <taxon>Chrysomeloidea</taxon>
        <taxon>Chrysomelidae</taxon>
        <taxon>Galerucinae</taxon>
        <taxon>Diabroticina</taxon>
        <taxon>Diabroticites</taxon>
        <taxon>Diabrotica</taxon>
    </lineage>
</organism>
<dbReference type="InterPro" id="IPR045150">
    <property type="entry name" value="CYB561D1/2"/>
</dbReference>
<dbReference type="PANTHER" id="PTHR15422:SF43">
    <property type="entry name" value="ASCORBATE FERRIREDUCTASE (TRANSMEMBRANE)"/>
    <property type="match status" value="1"/>
</dbReference>
<feature type="transmembrane region" description="Helical" evidence="12">
    <location>
        <begin position="44"/>
        <end position="64"/>
    </location>
</feature>
<keyword evidence="9" id="KW-0408">Iron</keyword>
<keyword evidence="5 12" id="KW-0812">Transmembrane</keyword>
<dbReference type="EMBL" id="OU898277">
    <property type="protein sequence ID" value="CAG9830125.1"/>
    <property type="molecule type" value="Genomic_DNA"/>
</dbReference>
<comment type="cofactor">
    <cofactor evidence="1">
        <name>heme b</name>
        <dbReference type="ChEBI" id="CHEBI:60344"/>
    </cofactor>
</comment>
<evidence type="ECO:0000313" key="14">
    <source>
        <dbReference type="EMBL" id="CAG9830125.1"/>
    </source>
</evidence>
<evidence type="ECO:0000256" key="12">
    <source>
        <dbReference type="SAM" id="Phobius"/>
    </source>
</evidence>
<dbReference type="GO" id="GO:0140575">
    <property type="term" value="F:transmembrane monodehydroascorbate reductase activity"/>
    <property type="evidence" value="ECO:0007669"/>
    <property type="project" value="InterPro"/>
</dbReference>
<keyword evidence="15" id="KW-1185">Reference proteome</keyword>
<dbReference type="PROSITE" id="PS50939">
    <property type="entry name" value="CYTOCHROME_B561"/>
    <property type="match status" value="1"/>
</dbReference>
<evidence type="ECO:0000256" key="8">
    <source>
        <dbReference type="ARBA" id="ARBA00022989"/>
    </source>
</evidence>
<feature type="domain" description="Cytochrome b561" evidence="13">
    <location>
        <begin position="8"/>
        <end position="211"/>
    </location>
</feature>
<dbReference type="AlphaFoldDB" id="A0A9N9STI9"/>
<name>A0A9N9STI9_DIABA</name>
<evidence type="ECO:0000256" key="11">
    <source>
        <dbReference type="ARBA" id="ARBA00024225"/>
    </source>
</evidence>
<dbReference type="Proteomes" id="UP001153709">
    <property type="component" value="Chromosome 2"/>
</dbReference>
<gene>
    <name evidence="14" type="ORF">DIABBA_LOCUS3855</name>
</gene>
<keyword evidence="4" id="KW-0349">Heme</keyword>
<dbReference type="EC" id="7.2.1.3" evidence="11"/>
<evidence type="ECO:0000256" key="10">
    <source>
        <dbReference type="ARBA" id="ARBA00023136"/>
    </source>
</evidence>
<feature type="transmembrane region" description="Helical" evidence="12">
    <location>
        <begin position="153"/>
        <end position="178"/>
    </location>
</feature>
<evidence type="ECO:0000256" key="5">
    <source>
        <dbReference type="ARBA" id="ARBA00022692"/>
    </source>
</evidence>
<evidence type="ECO:0000256" key="9">
    <source>
        <dbReference type="ARBA" id="ARBA00023004"/>
    </source>
</evidence>
<feature type="transmembrane region" description="Helical" evidence="12">
    <location>
        <begin position="122"/>
        <end position="141"/>
    </location>
</feature>
<dbReference type="GO" id="GO:0016020">
    <property type="term" value="C:membrane"/>
    <property type="evidence" value="ECO:0007669"/>
    <property type="project" value="UniProtKB-SubCell"/>
</dbReference>
<evidence type="ECO:0000259" key="13">
    <source>
        <dbReference type="PROSITE" id="PS50939"/>
    </source>
</evidence>
<feature type="transmembrane region" description="Helical" evidence="12">
    <location>
        <begin position="12"/>
        <end position="32"/>
    </location>
</feature>